<feature type="transmembrane region" description="Helical" evidence="1">
    <location>
        <begin position="55"/>
        <end position="72"/>
    </location>
</feature>
<protein>
    <submittedName>
        <fullName evidence="2">Uncharacterized protein</fullName>
    </submittedName>
</protein>
<dbReference type="Proteomes" id="UP000177720">
    <property type="component" value="Unassembled WGS sequence"/>
</dbReference>
<name>A0A1F5Y254_9BACT</name>
<dbReference type="EMBL" id="MFIN01000047">
    <property type="protein sequence ID" value="OGF94257.1"/>
    <property type="molecule type" value="Genomic_DNA"/>
</dbReference>
<dbReference type="AlphaFoldDB" id="A0A1F5Y254"/>
<gene>
    <name evidence="2" type="ORF">A2Y47_03045</name>
</gene>
<evidence type="ECO:0000256" key="1">
    <source>
        <dbReference type="SAM" id="Phobius"/>
    </source>
</evidence>
<keyword evidence="1" id="KW-0812">Transmembrane</keyword>
<organism evidence="2 3">
    <name type="scientific">Candidatus Giovannonibacteria bacterium RIFCSPLOWO2_12_43_8</name>
    <dbReference type="NCBI Taxonomy" id="1798361"/>
    <lineage>
        <taxon>Bacteria</taxon>
        <taxon>Candidatus Giovannoniibacteriota</taxon>
    </lineage>
</organism>
<accession>A0A1F5Y254</accession>
<evidence type="ECO:0000313" key="2">
    <source>
        <dbReference type="EMBL" id="OGF94257.1"/>
    </source>
</evidence>
<keyword evidence="1" id="KW-1133">Transmembrane helix</keyword>
<evidence type="ECO:0000313" key="3">
    <source>
        <dbReference type="Proteomes" id="UP000177720"/>
    </source>
</evidence>
<feature type="transmembrane region" description="Helical" evidence="1">
    <location>
        <begin position="20"/>
        <end position="43"/>
    </location>
</feature>
<keyword evidence="1" id="KW-0472">Membrane</keyword>
<proteinExistence type="predicted"/>
<sequence>MTTIITKAIMNKDICPMGLFYNILIFPAPLEATRFLMGLISFRRFGVLQFRKQRLLVRILLLAVFVVNYGFLKEVHYCLSPFSINSSTLCFASSRK</sequence>
<reference evidence="2 3" key="1">
    <citation type="journal article" date="2016" name="Nat. Commun.">
        <title>Thousands of microbial genomes shed light on interconnected biogeochemical processes in an aquifer system.</title>
        <authorList>
            <person name="Anantharaman K."/>
            <person name="Brown C.T."/>
            <person name="Hug L.A."/>
            <person name="Sharon I."/>
            <person name="Castelle C.J."/>
            <person name="Probst A.J."/>
            <person name="Thomas B.C."/>
            <person name="Singh A."/>
            <person name="Wilkins M.J."/>
            <person name="Karaoz U."/>
            <person name="Brodie E.L."/>
            <person name="Williams K.H."/>
            <person name="Hubbard S.S."/>
            <person name="Banfield J.F."/>
        </authorList>
    </citation>
    <scope>NUCLEOTIDE SEQUENCE [LARGE SCALE GENOMIC DNA]</scope>
</reference>
<comment type="caution">
    <text evidence="2">The sequence shown here is derived from an EMBL/GenBank/DDBJ whole genome shotgun (WGS) entry which is preliminary data.</text>
</comment>